<reference evidence="1" key="1">
    <citation type="journal article" date="2021" name="Proc. Natl. Acad. Sci. U.S.A.">
        <title>A Catalog of Tens of Thousands of Viruses from Human Metagenomes Reveals Hidden Associations with Chronic Diseases.</title>
        <authorList>
            <person name="Tisza M.J."/>
            <person name="Buck C.B."/>
        </authorList>
    </citation>
    <scope>NUCLEOTIDE SEQUENCE</scope>
    <source>
        <strain evidence="1">Ctngc57</strain>
    </source>
</reference>
<accession>A0A8S5U7C0</accession>
<name>A0A8S5U7C0_9CAUD</name>
<dbReference type="EMBL" id="BK016027">
    <property type="protein sequence ID" value="DAF90368.1"/>
    <property type="molecule type" value="Genomic_DNA"/>
</dbReference>
<sequence>MTIREAITAVDLEKPSVFSDANKRAWLGELEAMVVREIIKTHAGGETAEVPAFDSSTPDDTVLTAPAPYDRMYPLYLAAQIDRMNGELGKYNSSITLFTAAYGEYFNWYNRTHAPLGTALRFW</sequence>
<proteinExistence type="predicted"/>
<evidence type="ECO:0000313" key="1">
    <source>
        <dbReference type="EMBL" id="DAF90368.1"/>
    </source>
</evidence>
<organism evidence="1">
    <name type="scientific">Podoviridae sp. ctngc57</name>
    <dbReference type="NCBI Taxonomy" id="2825275"/>
    <lineage>
        <taxon>Viruses</taxon>
        <taxon>Duplodnaviria</taxon>
        <taxon>Heunggongvirae</taxon>
        <taxon>Uroviricota</taxon>
        <taxon>Caudoviricetes</taxon>
    </lineage>
</organism>
<protein>
    <submittedName>
        <fullName evidence="1">Uncharacterized protein</fullName>
    </submittedName>
</protein>